<feature type="region of interest" description="Disordered" evidence="1">
    <location>
        <begin position="1"/>
        <end position="33"/>
    </location>
</feature>
<reference evidence="2 3" key="1">
    <citation type="submission" date="2017-07" db="EMBL/GenBank/DDBJ databases">
        <title>Mechanisms for carbon and nitrogen cycling indicate functional differentiation within the Candidate Phyla Radiation.</title>
        <authorList>
            <person name="Danczak R.E."/>
            <person name="Johnston M.D."/>
            <person name="Kenah C."/>
            <person name="Slattery M."/>
            <person name="Wrighton K.C."/>
            <person name="Wilkins M.J."/>
        </authorList>
    </citation>
    <scope>NUCLEOTIDE SEQUENCE [LARGE SCALE GENOMIC DNA]</scope>
    <source>
        <strain evidence="2">Licking1014_2</strain>
    </source>
</reference>
<gene>
    <name evidence="2" type="ORF">CEN88_456</name>
</gene>
<evidence type="ECO:0000313" key="3">
    <source>
        <dbReference type="Proteomes" id="UP000318711"/>
    </source>
</evidence>
<dbReference type="EMBL" id="VMGL01000062">
    <property type="protein sequence ID" value="TSC95557.1"/>
    <property type="molecule type" value="Genomic_DNA"/>
</dbReference>
<dbReference type="Proteomes" id="UP000318711">
    <property type="component" value="Unassembled WGS sequence"/>
</dbReference>
<name>A0A554LRQ7_9BACT</name>
<organism evidence="2 3">
    <name type="scientific">Candidatus Berkelbacteria bacterium Licking1014_2</name>
    <dbReference type="NCBI Taxonomy" id="2017146"/>
    <lineage>
        <taxon>Bacteria</taxon>
        <taxon>Candidatus Berkelbacteria</taxon>
    </lineage>
</organism>
<protein>
    <recommendedName>
        <fullName evidence="4">NYN domain-containing protein</fullName>
    </recommendedName>
</protein>
<accession>A0A554LRQ7</accession>
<evidence type="ECO:0000256" key="1">
    <source>
        <dbReference type="SAM" id="MobiDB-lite"/>
    </source>
</evidence>
<sequence length="86" mass="9943">MPKKLPNAKVYSKSVTPPKAEHKAEQKYQGRLPAESAGQPVNFYIDGANMFYAQQKMGWFMEIEYKKHPVRKPGISYTFLLYNNSK</sequence>
<feature type="compositionally biased region" description="Basic and acidic residues" evidence="1">
    <location>
        <begin position="19"/>
        <end position="28"/>
    </location>
</feature>
<dbReference type="AlphaFoldDB" id="A0A554LRQ7"/>
<comment type="caution">
    <text evidence="2">The sequence shown here is derived from an EMBL/GenBank/DDBJ whole genome shotgun (WGS) entry which is preliminary data.</text>
</comment>
<evidence type="ECO:0000313" key="2">
    <source>
        <dbReference type="EMBL" id="TSC95557.1"/>
    </source>
</evidence>
<proteinExistence type="predicted"/>
<evidence type="ECO:0008006" key="4">
    <source>
        <dbReference type="Google" id="ProtNLM"/>
    </source>
</evidence>